<gene>
    <name evidence="1" type="ORF">RHMOL_Rhmol01G0214500</name>
</gene>
<name>A0ACC0Q5A7_RHOML</name>
<proteinExistence type="predicted"/>
<evidence type="ECO:0000313" key="2">
    <source>
        <dbReference type="Proteomes" id="UP001062846"/>
    </source>
</evidence>
<comment type="caution">
    <text evidence="1">The sequence shown here is derived from an EMBL/GenBank/DDBJ whole genome shotgun (WGS) entry which is preliminary data.</text>
</comment>
<sequence>MENEVVVGTKASQICSNIFRPTSGKDVVNENEDSDEYDPDSSSSENDSDVVFNDSDYNFSVDDDNFEANVDDDVEFVGLSNKAEIDQSYAQTIEKLANIDGDCDGGSFSELSSGESSCDEQVGPSKKVKYQVFNEKTDMQNPRFAVEEIMKSDPGTRVIIKAKPMVGCDNKNKFKRLYICWGPLKKGLLEGCRPVIGFDGCHLKGPHGGILLTALGIDANNYIHSFAYTVVEKEKRKTWQWFLELIKEDLDTVNSWMDFYE</sequence>
<dbReference type="Proteomes" id="UP001062846">
    <property type="component" value="Chromosome 1"/>
</dbReference>
<organism evidence="1 2">
    <name type="scientific">Rhododendron molle</name>
    <name type="common">Chinese azalea</name>
    <name type="synonym">Azalea mollis</name>
    <dbReference type="NCBI Taxonomy" id="49168"/>
    <lineage>
        <taxon>Eukaryota</taxon>
        <taxon>Viridiplantae</taxon>
        <taxon>Streptophyta</taxon>
        <taxon>Embryophyta</taxon>
        <taxon>Tracheophyta</taxon>
        <taxon>Spermatophyta</taxon>
        <taxon>Magnoliopsida</taxon>
        <taxon>eudicotyledons</taxon>
        <taxon>Gunneridae</taxon>
        <taxon>Pentapetalae</taxon>
        <taxon>asterids</taxon>
        <taxon>Ericales</taxon>
        <taxon>Ericaceae</taxon>
        <taxon>Ericoideae</taxon>
        <taxon>Rhodoreae</taxon>
        <taxon>Rhododendron</taxon>
    </lineage>
</organism>
<keyword evidence="2" id="KW-1185">Reference proteome</keyword>
<accession>A0ACC0Q5A7</accession>
<evidence type="ECO:0000313" key="1">
    <source>
        <dbReference type="EMBL" id="KAI8572631.1"/>
    </source>
</evidence>
<protein>
    <submittedName>
        <fullName evidence="1">Uncharacterized protein</fullName>
    </submittedName>
</protein>
<reference evidence="1" key="1">
    <citation type="submission" date="2022-02" db="EMBL/GenBank/DDBJ databases">
        <title>Plant Genome Project.</title>
        <authorList>
            <person name="Zhang R.-G."/>
        </authorList>
    </citation>
    <scope>NUCLEOTIDE SEQUENCE</scope>
    <source>
        <strain evidence="1">AT1</strain>
    </source>
</reference>
<dbReference type="EMBL" id="CM046388">
    <property type="protein sequence ID" value="KAI8572631.1"/>
    <property type="molecule type" value="Genomic_DNA"/>
</dbReference>